<dbReference type="GO" id="GO:0046872">
    <property type="term" value="F:metal ion binding"/>
    <property type="evidence" value="ECO:0007669"/>
    <property type="project" value="UniProtKB-KW"/>
</dbReference>
<feature type="domain" description="Helicase ATP-binding" evidence="18">
    <location>
        <begin position="91"/>
        <end position="249"/>
    </location>
</feature>
<comment type="catalytic activity">
    <reaction evidence="15">
        <text>ATP + H2O + cellular proteinSide 1 = ADP + phosphate + cellular proteinSide 2.</text>
        <dbReference type="EC" id="7.4.2.8"/>
    </reaction>
</comment>
<comment type="function">
    <text evidence="15">Part of the Sec protein translocase complex. Interacts with the SecYEG preprotein conducting channel. Has a central role in coupling the hydrolysis of ATP to the transfer of proteins into and across the cell membrane, serving as an ATP-driven molecular motor driving the stepwise translocation of polypeptide chains across the membrane.</text>
</comment>
<keyword evidence="13 15" id="KW-0811">Translocation</keyword>
<dbReference type="Proteomes" id="UP000287233">
    <property type="component" value="Chromosome"/>
</dbReference>
<dbReference type="InterPro" id="IPR027417">
    <property type="entry name" value="P-loop_NTPase"/>
</dbReference>
<evidence type="ECO:0000256" key="9">
    <source>
        <dbReference type="ARBA" id="ARBA00022833"/>
    </source>
</evidence>
<dbReference type="InterPro" id="IPR036266">
    <property type="entry name" value="SecA_Wing/Scaffold_sf"/>
</dbReference>
<dbReference type="Pfam" id="PF07516">
    <property type="entry name" value="SecA_SW"/>
    <property type="match status" value="1"/>
</dbReference>
<dbReference type="InterPro" id="IPR014018">
    <property type="entry name" value="SecA_motor_DEAD"/>
</dbReference>
<dbReference type="InterPro" id="IPR011116">
    <property type="entry name" value="SecA_Wing/Scaffold"/>
</dbReference>
<keyword evidence="9" id="KW-0862">Zinc</keyword>
<gene>
    <name evidence="15" type="primary">secA</name>
    <name evidence="20" type="ORF">BIP78_1521</name>
</gene>
<feature type="region of interest" description="Disordered" evidence="17">
    <location>
        <begin position="861"/>
        <end position="927"/>
    </location>
</feature>
<dbReference type="GO" id="GO:0005829">
    <property type="term" value="C:cytosol"/>
    <property type="evidence" value="ECO:0007669"/>
    <property type="project" value="TreeGrafter"/>
</dbReference>
<keyword evidence="7" id="KW-0479">Metal-binding</keyword>
<feature type="compositionally biased region" description="Low complexity" evidence="17">
    <location>
        <begin position="872"/>
        <end position="901"/>
    </location>
</feature>
<comment type="cofactor">
    <cofactor evidence="1">
        <name>Zn(2+)</name>
        <dbReference type="ChEBI" id="CHEBI:29105"/>
    </cofactor>
</comment>
<accession>A0A410FW24</accession>
<evidence type="ECO:0000256" key="15">
    <source>
        <dbReference type="HAMAP-Rule" id="MF_01382"/>
    </source>
</evidence>
<evidence type="ECO:0000256" key="7">
    <source>
        <dbReference type="ARBA" id="ARBA00022723"/>
    </source>
</evidence>
<dbReference type="Gene3D" id="3.40.50.300">
    <property type="entry name" value="P-loop containing nucleotide triphosphate hydrolases"/>
    <property type="match status" value="2"/>
</dbReference>
<dbReference type="GO" id="GO:0005886">
    <property type="term" value="C:plasma membrane"/>
    <property type="evidence" value="ECO:0007669"/>
    <property type="project" value="UniProtKB-SubCell"/>
</dbReference>
<dbReference type="InterPro" id="IPR020937">
    <property type="entry name" value="SecA_CS"/>
</dbReference>
<dbReference type="PANTHER" id="PTHR30612:SF0">
    <property type="entry name" value="CHLOROPLAST PROTEIN-TRANSPORTING ATPASE"/>
    <property type="match status" value="1"/>
</dbReference>
<dbReference type="Gene3D" id="3.10.450.50">
    <property type="match status" value="1"/>
</dbReference>
<dbReference type="SMART" id="SM00957">
    <property type="entry name" value="SecA_DEAD"/>
    <property type="match status" value="1"/>
</dbReference>
<evidence type="ECO:0000256" key="8">
    <source>
        <dbReference type="ARBA" id="ARBA00022741"/>
    </source>
</evidence>
<evidence type="ECO:0000313" key="20">
    <source>
        <dbReference type="EMBL" id="QAA77287.1"/>
    </source>
</evidence>
<name>A0A410FW24_BIPS1</name>
<keyword evidence="4 15" id="KW-0813">Transport</keyword>
<dbReference type="KEGG" id="bih:BIP78_1521"/>
<protein>
    <recommendedName>
        <fullName evidence="15 16">Protein translocase subunit SecA</fullName>
        <ecNumber evidence="15">7.4.2.8</ecNumber>
    </recommendedName>
</protein>
<keyword evidence="10 15" id="KW-0067">ATP-binding</keyword>
<evidence type="ECO:0000256" key="11">
    <source>
        <dbReference type="ARBA" id="ARBA00022927"/>
    </source>
</evidence>
<dbReference type="PROSITE" id="PS01312">
    <property type="entry name" value="SECA"/>
    <property type="match status" value="1"/>
</dbReference>
<dbReference type="AlphaFoldDB" id="A0A410FW24"/>
<evidence type="ECO:0000256" key="2">
    <source>
        <dbReference type="ARBA" id="ARBA00004170"/>
    </source>
</evidence>
<evidence type="ECO:0000256" key="10">
    <source>
        <dbReference type="ARBA" id="ARBA00022840"/>
    </source>
</evidence>
<feature type="binding site" evidence="15">
    <location>
        <begin position="107"/>
        <end position="111"/>
    </location>
    <ligand>
        <name>ATP</name>
        <dbReference type="ChEBI" id="CHEBI:30616"/>
    </ligand>
</feature>
<keyword evidence="6 15" id="KW-0963">Cytoplasm</keyword>
<dbReference type="PROSITE" id="PS51192">
    <property type="entry name" value="HELICASE_ATP_BIND_1"/>
    <property type="match status" value="1"/>
</dbReference>
<comment type="similarity">
    <text evidence="3 15 16">Belongs to the SecA family.</text>
</comment>
<evidence type="ECO:0000256" key="1">
    <source>
        <dbReference type="ARBA" id="ARBA00001947"/>
    </source>
</evidence>
<keyword evidence="14 15" id="KW-0472">Membrane</keyword>
<sequence>MPSIRRGIEFLFGQTNEQRLRKLLPVVEEVNGWAERVAKLSDAELRAKTDEFRARLSSGETVDDLLPEAFACVREAATRTIGLRPFDVQVMGAIVLHQRRIAEMKTGEGKTLVATMPAYLNALVGKVHVVTVNDYLARRDRGWMGPVYEFLGLTVGLLQETTPPDERRAAYACDILYGTNAQFGFDYLRDHMVATRSQMVQGPLDFAIVDEIDNILIDEARTPLIISGPTADTARQYREFARLAKLFKEGEDFEVNEEHKRLSLTEAGWRKAEQILKFDNIADAGATTARYHLETALRARMFFHRDQQYIVKDGRVIIVDDFTGRLMPDRRYSGGLHQAIEAKENLPVQRESQTLAQITLQHYFRLYKGLAGMTGTAKTEEDEFKQIYGLDVVQIPTNRPLIREALPDVIYRTKKGKFEAVADEVKRLHDEGRPVLIGTTSIEDSEDLSRLLKRRGLPHQVLNAKYHEKEAGIIAQAGRKGAITIATNMAGRGTDIVLGGSPEFRARLEADPDEEPEKYRELVERYRVEAAAEREAIVSSAGDDPAYRKGALARIRDWCAEVGRPFRAEEWEDAIKRGGLAVLGFQRHEARRIDDQLAGRCGRQGDPGSSQFFLSLEDDLLRIFGGERLATLMEKLGVKEGEAITHDLLTRSIRRAQKRVEERNFEIRKRLLEYDEIMAKQREAVYALRERFLLPEAGETPDDETLRTHLAEMASEFGEILVERYVPGPTPEAWDLAGLRRELVQVLPEVPREFPSRREALAAEVDDLLRTQLDAQWTRLAPHFPLIARMVLLKTMDENWRQHLLELDEVREGIGLRAYGGTDPLVEFKREAHRLFQEMVVRAEEEALRFLLNPRLAVRAEAADGRSAPPRTAVSAPPSGSTTSTTLAPARATRSSTTGAAKPPQAVGRNDPCPCGSGKKFKHCHGR</sequence>
<dbReference type="InterPro" id="IPR000185">
    <property type="entry name" value="SecA"/>
</dbReference>
<dbReference type="Pfam" id="PF02810">
    <property type="entry name" value="SEC-C"/>
    <property type="match status" value="1"/>
</dbReference>
<dbReference type="HAMAP" id="MF_01382">
    <property type="entry name" value="SecA"/>
    <property type="match status" value="1"/>
</dbReference>
<dbReference type="Pfam" id="PF01043">
    <property type="entry name" value="SecA_PP_bind"/>
    <property type="match status" value="1"/>
</dbReference>
<evidence type="ECO:0000313" key="21">
    <source>
        <dbReference type="Proteomes" id="UP000287233"/>
    </source>
</evidence>
<proteinExistence type="inferred from homology"/>
<evidence type="ECO:0000256" key="3">
    <source>
        <dbReference type="ARBA" id="ARBA00007650"/>
    </source>
</evidence>
<evidence type="ECO:0000256" key="13">
    <source>
        <dbReference type="ARBA" id="ARBA00023010"/>
    </source>
</evidence>
<evidence type="ECO:0000259" key="19">
    <source>
        <dbReference type="PROSITE" id="PS51196"/>
    </source>
</evidence>
<comment type="subcellular location">
    <subcellularLocation>
        <location evidence="15">Cell membrane</location>
        <topology evidence="15">Peripheral membrane protein</topology>
        <orientation evidence="15">Cytoplasmic side</orientation>
    </subcellularLocation>
    <subcellularLocation>
        <location evidence="15">Cytoplasm</location>
    </subcellularLocation>
    <subcellularLocation>
        <location evidence="2">Membrane</location>
        <topology evidence="2">Peripheral membrane protein</topology>
    </subcellularLocation>
    <text evidence="15">Distribution is 50-50.</text>
</comment>
<dbReference type="PROSITE" id="PS51196">
    <property type="entry name" value="SECA_MOTOR_DEAD"/>
    <property type="match status" value="1"/>
</dbReference>
<comment type="subunit">
    <text evidence="15">Monomer and homodimer. Part of the essential Sec protein translocation apparatus which comprises SecA, SecYEG and auxiliary proteins SecDF. Other proteins may also be involved.</text>
</comment>
<dbReference type="CDD" id="cd18803">
    <property type="entry name" value="SF2_C_secA"/>
    <property type="match status" value="1"/>
</dbReference>
<dbReference type="EC" id="7.4.2.8" evidence="15"/>
<dbReference type="Gene3D" id="3.90.1440.10">
    <property type="entry name" value="SecA, preprotein cross-linking domain"/>
    <property type="match status" value="1"/>
</dbReference>
<dbReference type="SUPFAM" id="SSF52540">
    <property type="entry name" value="P-loop containing nucleoside triphosphate hydrolases"/>
    <property type="match status" value="2"/>
</dbReference>
<dbReference type="Pfam" id="PF07517">
    <property type="entry name" value="SecA_DEAD"/>
    <property type="match status" value="1"/>
</dbReference>
<dbReference type="GO" id="GO:0065002">
    <property type="term" value="P:intracellular protein transmembrane transport"/>
    <property type="evidence" value="ECO:0007669"/>
    <property type="project" value="UniProtKB-UniRule"/>
</dbReference>
<feature type="binding site" evidence="15">
    <location>
        <position position="495"/>
    </location>
    <ligand>
        <name>ATP</name>
        <dbReference type="ChEBI" id="CHEBI:30616"/>
    </ligand>
</feature>
<feature type="domain" description="SecA family profile" evidence="19">
    <location>
        <begin position="5"/>
        <end position="645"/>
    </location>
</feature>
<dbReference type="GO" id="GO:0017038">
    <property type="term" value="P:protein import"/>
    <property type="evidence" value="ECO:0007669"/>
    <property type="project" value="InterPro"/>
</dbReference>
<dbReference type="Pfam" id="PF21090">
    <property type="entry name" value="P-loop_SecA"/>
    <property type="match status" value="2"/>
</dbReference>
<dbReference type="PRINTS" id="PR00906">
    <property type="entry name" value="SECA"/>
</dbReference>
<dbReference type="EMBL" id="CP034928">
    <property type="protein sequence ID" value="QAA77287.1"/>
    <property type="molecule type" value="Genomic_DNA"/>
</dbReference>
<evidence type="ECO:0000256" key="4">
    <source>
        <dbReference type="ARBA" id="ARBA00022448"/>
    </source>
</evidence>
<dbReference type="Gene3D" id="1.10.3060.10">
    <property type="entry name" value="Helical scaffold and wing domains of SecA"/>
    <property type="match status" value="1"/>
</dbReference>
<keyword evidence="8 15" id="KW-0547">Nucleotide-binding</keyword>
<keyword evidence="12 15" id="KW-1278">Translocase</keyword>
<dbReference type="InterPro" id="IPR011130">
    <property type="entry name" value="SecA_preprotein_X-link_dom"/>
</dbReference>
<keyword evidence="5 15" id="KW-1003">Cell membrane</keyword>
<evidence type="ECO:0000256" key="6">
    <source>
        <dbReference type="ARBA" id="ARBA00022490"/>
    </source>
</evidence>
<evidence type="ECO:0000256" key="5">
    <source>
        <dbReference type="ARBA" id="ARBA00022475"/>
    </source>
</evidence>
<dbReference type="InterPro" id="IPR036670">
    <property type="entry name" value="SecA_X-link_sf"/>
</dbReference>
<evidence type="ECO:0000259" key="18">
    <source>
        <dbReference type="PROSITE" id="PS51192"/>
    </source>
</evidence>
<dbReference type="NCBIfam" id="TIGR00963">
    <property type="entry name" value="secA"/>
    <property type="match status" value="1"/>
</dbReference>
<dbReference type="SUPFAM" id="SSF81886">
    <property type="entry name" value="Helical scaffold and wing domains of SecA"/>
    <property type="match status" value="1"/>
</dbReference>
<feature type="binding site" evidence="15">
    <location>
        <position position="89"/>
    </location>
    <ligand>
        <name>ATP</name>
        <dbReference type="ChEBI" id="CHEBI:30616"/>
    </ligand>
</feature>
<dbReference type="PANTHER" id="PTHR30612">
    <property type="entry name" value="SECA INNER MEMBRANE COMPONENT OF SEC PROTEIN SECRETION SYSTEM"/>
    <property type="match status" value="1"/>
</dbReference>
<dbReference type="NCBIfam" id="NF009538">
    <property type="entry name" value="PRK12904.1"/>
    <property type="match status" value="1"/>
</dbReference>
<dbReference type="GO" id="GO:0005524">
    <property type="term" value="F:ATP binding"/>
    <property type="evidence" value="ECO:0007669"/>
    <property type="project" value="UniProtKB-UniRule"/>
</dbReference>
<reference evidence="21" key="1">
    <citation type="submission" date="2018-12" db="EMBL/GenBank/DDBJ databases">
        <title>Complete genome sequence of an uncultured bacterium of the candidate phylum Bipolaricaulota.</title>
        <authorList>
            <person name="Kadnikov V.V."/>
            <person name="Mardanov A.V."/>
            <person name="Beletsky A.V."/>
            <person name="Frank Y.A."/>
            <person name="Karnachuk O.V."/>
            <person name="Ravin N.V."/>
        </authorList>
    </citation>
    <scope>NUCLEOTIDE SEQUENCE [LARGE SCALE GENOMIC DNA]</scope>
</reference>
<evidence type="ECO:0000256" key="16">
    <source>
        <dbReference type="RuleBase" id="RU003874"/>
    </source>
</evidence>
<dbReference type="SMART" id="SM00958">
    <property type="entry name" value="SecA_PP_bind"/>
    <property type="match status" value="1"/>
</dbReference>
<dbReference type="GO" id="GO:0006605">
    <property type="term" value="P:protein targeting"/>
    <property type="evidence" value="ECO:0007669"/>
    <property type="project" value="UniProtKB-UniRule"/>
</dbReference>
<dbReference type="InterPro" id="IPR014001">
    <property type="entry name" value="Helicase_ATP-bd"/>
</dbReference>
<dbReference type="GO" id="GO:0031522">
    <property type="term" value="C:cell envelope Sec protein transport complex"/>
    <property type="evidence" value="ECO:0007669"/>
    <property type="project" value="TreeGrafter"/>
</dbReference>
<dbReference type="SUPFAM" id="SSF81767">
    <property type="entry name" value="Pre-protein crosslinking domain of SecA"/>
    <property type="match status" value="1"/>
</dbReference>
<dbReference type="InterPro" id="IPR044722">
    <property type="entry name" value="SecA_SF2_C"/>
</dbReference>
<evidence type="ECO:0000256" key="17">
    <source>
        <dbReference type="SAM" id="MobiDB-lite"/>
    </source>
</evidence>
<dbReference type="InterPro" id="IPR004027">
    <property type="entry name" value="SEC_C_motif"/>
</dbReference>
<evidence type="ECO:0000256" key="14">
    <source>
        <dbReference type="ARBA" id="ARBA00023136"/>
    </source>
</evidence>
<keyword evidence="11 15" id="KW-0653">Protein transport</keyword>
<dbReference type="GO" id="GO:0008564">
    <property type="term" value="F:protein-exporting ATPase activity"/>
    <property type="evidence" value="ECO:0007669"/>
    <property type="project" value="UniProtKB-EC"/>
</dbReference>
<dbReference type="GO" id="GO:0043952">
    <property type="term" value="P:protein transport by the Sec complex"/>
    <property type="evidence" value="ECO:0007669"/>
    <property type="project" value="TreeGrafter"/>
</dbReference>
<organism evidence="20 21">
    <name type="scientific">Bipolaricaulis sibiricus</name>
    <dbReference type="NCBI Taxonomy" id="2501609"/>
    <lineage>
        <taxon>Bacteria</taxon>
        <taxon>Candidatus Bipolaricaulota</taxon>
        <taxon>Candidatus Bipolaricaulia</taxon>
        <taxon>Candidatus Bipolaricaulales</taxon>
        <taxon>Candidatus Bipolaricaulaceae</taxon>
        <taxon>Candidatus Bipolaricaulis</taxon>
    </lineage>
</organism>
<dbReference type="CDD" id="cd17928">
    <property type="entry name" value="DEXDc_SecA"/>
    <property type="match status" value="1"/>
</dbReference>
<dbReference type="InterPro" id="IPR011115">
    <property type="entry name" value="SecA_DEAD"/>
</dbReference>
<evidence type="ECO:0000256" key="12">
    <source>
        <dbReference type="ARBA" id="ARBA00022967"/>
    </source>
</evidence>